<name>A0ABW3G5L1_9NOCA</name>
<evidence type="ECO:0000313" key="4">
    <source>
        <dbReference type="Proteomes" id="UP001597068"/>
    </source>
</evidence>
<feature type="compositionally biased region" description="Basic and acidic residues" evidence="1">
    <location>
        <begin position="56"/>
        <end position="66"/>
    </location>
</feature>
<dbReference type="EMBL" id="JBHTIL010000001">
    <property type="protein sequence ID" value="MFD0925982.1"/>
    <property type="molecule type" value="Genomic_DNA"/>
</dbReference>
<gene>
    <name evidence="3" type="ORF">ACFQ04_09560</name>
</gene>
<feature type="region of interest" description="Disordered" evidence="1">
    <location>
        <begin position="36"/>
        <end position="66"/>
    </location>
</feature>
<accession>A0ABW3G5L1</accession>
<keyword evidence="2" id="KW-0472">Membrane</keyword>
<keyword evidence="2" id="KW-0812">Transmembrane</keyword>
<reference evidence="4" key="1">
    <citation type="journal article" date="2019" name="Int. J. Syst. Evol. Microbiol.">
        <title>The Global Catalogue of Microorganisms (GCM) 10K type strain sequencing project: providing services to taxonomists for standard genome sequencing and annotation.</title>
        <authorList>
            <consortium name="The Broad Institute Genomics Platform"/>
            <consortium name="The Broad Institute Genome Sequencing Center for Infectious Disease"/>
            <person name="Wu L."/>
            <person name="Ma J."/>
        </authorList>
    </citation>
    <scope>NUCLEOTIDE SEQUENCE [LARGE SCALE GENOMIC DNA]</scope>
    <source>
        <strain evidence="4">CCUG 50873</strain>
    </source>
</reference>
<keyword evidence="4" id="KW-1185">Reference proteome</keyword>
<proteinExistence type="predicted"/>
<feature type="transmembrane region" description="Helical" evidence="2">
    <location>
        <begin position="12"/>
        <end position="32"/>
    </location>
</feature>
<organism evidence="3 4">
    <name type="scientific">Williamsia deligens</name>
    <dbReference type="NCBI Taxonomy" id="321325"/>
    <lineage>
        <taxon>Bacteria</taxon>
        <taxon>Bacillati</taxon>
        <taxon>Actinomycetota</taxon>
        <taxon>Actinomycetes</taxon>
        <taxon>Mycobacteriales</taxon>
        <taxon>Nocardiaceae</taxon>
        <taxon>Williamsia</taxon>
    </lineage>
</organism>
<comment type="caution">
    <text evidence="3">The sequence shown here is derived from an EMBL/GenBank/DDBJ whole genome shotgun (WGS) entry which is preliminary data.</text>
</comment>
<keyword evidence="2" id="KW-1133">Transmembrane helix</keyword>
<evidence type="ECO:0000256" key="2">
    <source>
        <dbReference type="SAM" id="Phobius"/>
    </source>
</evidence>
<evidence type="ECO:0000313" key="3">
    <source>
        <dbReference type="EMBL" id="MFD0925982.1"/>
    </source>
</evidence>
<sequence>MTATLASHSLLLALPAFVPAVLLVGVIVAIAVRDRRRGDDEGDELPLEDWGTGDGGTRDAGDDDRR</sequence>
<evidence type="ECO:0000256" key="1">
    <source>
        <dbReference type="SAM" id="MobiDB-lite"/>
    </source>
</evidence>
<dbReference type="RefSeq" id="WP_253646110.1">
    <property type="nucleotide sequence ID" value="NZ_BAAAMO010000002.1"/>
</dbReference>
<dbReference type="Proteomes" id="UP001597068">
    <property type="component" value="Unassembled WGS sequence"/>
</dbReference>
<protein>
    <submittedName>
        <fullName evidence="3">Uncharacterized protein</fullName>
    </submittedName>
</protein>